<dbReference type="PATRIC" id="fig|1502723.3.peg.3622"/>
<reference evidence="4" key="1">
    <citation type="submission" date="2015-02" db="EMBL/GenBank/DDBJ databases">
        <title>Draft Genome of Frankia sp. CpI1-S.</title>
        <authorList>
            <person name="Oshone R.T."/>
            <person name="Ngom M."/>
            <person name="Ghodhbane-Gtari F."/>
            <person name="Gtari M."/>
            <person name="Morris K."/>
            <person name="Thomas K."/>
            <person name="Sen A."/>
            <person name="Tisa L.S."/>
        </authorList>
    </citation>
    <scope>NUCLEOTIDE SEQUENCE [LARGE SCALE GENOMIC DNA]</scope>
    <source>
        <strain evidence="4">CpI1-S</strain>
    </source>
</reference>
<dbReference type="AlphaFoldDB" id="A0A0D8BCR4"/>
<name>A0A0D8BCR4_9ACTN</name>
<dbReference type="OrthoDB" id="3474675at2"/>
<feature type="region of interest" description="Disordered" evidence="1">
    <location>
        <begin position="60"/>
        <end position="79"/>
    </location>
</feature>
<dbReference type="PANTHER" id="PTHR47260">
    <property type="entry name" value="UPF0644 PROTEIN PB2B4.06"/>
    <property type="match status" value="1"/>
</dbReference>
<evidence type="ECO:0000313" key="4">
    <source>
        <dbReference type="Proteomes" id="UP000032545"/>
    </source>
</evidence>
<gene>
    <name evidence="3" type="ORF">FF36_03933</name>
</gene>
<dbReference type="InterPro" id="IPR006683">
    <property type="entry name" value="Thioestr_dom"/>
</dbReference>
<keyword evidence="4" id="KW-1185">Reference proteome</keyword>
<proteinExistence type="predicted"/>
<dbReference type="Pfam" id="PF03061">
    <property type="entry name" value="4HBT"/>
    <property type="match status" value="1"/>
</dbReference>
<dbReference type="Gene3D" id="3.10.129.10">
    <property type="entry name" value="Hotdog Thioesterase"/>
    <property type="match status" value="1"/>
</dbReference>
<evidence type="ECO:0000313" key="3">
    <source>
        <dbReference type="EMBL" id="KJE21729.1"/>
    </source>
</evidence>
<protein>
    <recommendedName>
        <fullName evidence="2">Thioesterase domain-containing protein</fullName>
    </recommendedName>
</protein>
<dbReference type="InterPro" id="IPR052061">
    <property type="entry name" value="PTE-AB_protein"/>
</dbReference>
<dbReference type="CDD" id="cd03440">
    <property type="entry name" value="hot_dog"/>
    <property type="match status" value="1"/>
</dbReference>
<accession>A0A0D8BCR4</accession>
<organism evidence="3 4">
    <name type="scientific">Frankia torreyi</name>
    <dbReference type="NCBI Taxonomy" id="1856"/>
    <lineage>
        <taxon>Bacteria</taxon>
        <taxon>Bacillati</taxon>
        <taxon>Actinomycetota</taxon>
        <taxon>Actinomycetes</taxon>
        <taxon>Frankiales</taxon>
        <taxon>Frankiaceae</taxon>
        <taxon>Frankia</taxon>
    </lineage>
</organism>
<feature type="domain" description="Thioesterase" evidence="2">
    <location>
        <begin position="111"/>
        <end position="169"/>
    </location>
</feature>
<sequence>MIPDAPSEFGRQSYTGLAAEIIRLLDALSMAQPDPVVLDDGRRVVRDLATRVEALPIIPEDPRVPAHSPENPRFQPAERGLVPPVSIDLEDGKQLVGRVRFSPHFAGTAAVHGGSLGLLFDDLLGRLANSGLVGRVARTAYLHIDYRRLVPVATELSCRAWIAAVDGRKRTVRGVLSYAGEVVTEAEGLWIEPRPDNTGDHRFHDSA</sequence>
<reference evidence="3 4" key="2">
    <citation type="journal article" date="2016" name="Genome Announc.">
        <title>Permanent Draft Genome Sequences for Two Variants of Frankia sp. Strain CpI1, the First Frankia Strain Isolated from Root Nodules of Comptonia peregrina.</title>
        <authorList>
            <person name="Oshone R."/>
            <person name="Hurst S.G.IV."/>
            <person name="Abebe-Akele F."/>
            <person name="Simpson S."/>
            <person name="Morris K."/>
            <person name="Thomas W.K."/>
            <person name="Tisa L.S."/>
        </authorList>
    </citation>
    <scope>NUCLEOTIDE SEQUENCE [LARGE SCALE GENOMIC DNA]</scope>
    <source>
        <strain evidence="4">CpI1-S</strain>
    </source>
</reference>
<evidence type="ECO:0000256" key="1">
    <source>
        <dbReference type="SAM" id="MobiDB-lite"/>
    </source>
</evidence>
<dbReference type="EMBL" id="JYFN01000032">
    <property type="protein sequence ID" value="KJE21729.1"/>
    <property type="molecule type" value="Genomic_DNA"/>
</dbReference>
<dbReference type="SUPFAM" id="SSF54637">
    <property type="entry name" value="Thioesterase/thiol ester dehydrase-isomerase"/>
    <property type="match status" value="1"/>
</dbReference>
<dbReference type="PANTHER" id="PTHR47260:SF1">
    <property type="entry name" value="UPF0644 PROTEIN PB2B4.06"/>
    <property type="match status" value="1"/>
</dbReference>
<comment type="caution">
    <text evidence="3">The sequence shown here is derived from an EMBL/GenBank/DDBJ whole genome shotgun (WGS) entry which is preliminary data.</text>
</comment>
<evidence type="ECO:0000259" key="2">
    <source>
        <dbReference type="Pfam" id="PF03061"/>
    </source>
</evidence>
<dbReference type="Proteomes" id="UP000032545">
    <property type="component" value="Unassembled WGS sequence"/>
</dbReference>
<dbReference type="RefSeq" id="WP_052681225.1">
    <property type="nucleotide sequence ID" value="NZ_JYFN01000032.1"/>
</dbReference>
<dbReference type="InterPro" id="IPR029069">
    <property type="entry name" value="HotDog_dom_sf"/>
</dbReference>